<dbReference type="GO" id="GO:0022857">
    <property type="term" value="F:transmembrane transporter activity"/>
    <property type="evidence" value="ECO:0007669"/>
    <property type="project" value="InterPro"/>
</dbReference>
<accession>A0AA40AYR0</accession>
<evidence type="ECO:0000256" key="3">
    <source>
        <dbReference type="ARBA" id="ARBA00022989"/>
    </source>
</evidence>
<dbReference type="PANTHER" id="PTHR23501:SF199">
    <property type="entry name" value="MFS EFFLUX TRANSPORTER INPD-RELATED"/>
    <property type="match status" value="1"/>
</dbReference>
<feature type="transmembrane region" description="Helical" evidence="5">
    <location>
        <begin position="269"/>
        <end position="289"/>
    </location>
</feature>
<keyword evidence="3 5" id="KW-1133">Transmembrane helix</keyword>
<evidence type="ECO:0000313" key="7">
    <source>
        <dbReference type="Proteomes" id="UP001172102"/>
    </source>
</evidence>
<keyword evidence="7" id="KW-1185">Reference proteome</keyword>
<evidence type="ECO:0000256" key="2">
    <source>
        <dbReference type="ARBA" id="ARBA00022692"/>
    </source>
</evidence>
<feature type="transmembrane region" description="Helical" evidence="5">
    <location>
        <begin position="67"/>
        <end position="87"/>
    </location>
</feature>
<organism evidence="6 7">
    <name type="scientific">Lasiosphaeris hirsuta</name>
    <dbReference type="NCBI Taxonomy" id="260670"/>
    <lineage>
        <taxon>Eukaryota</taxon>
        <taxon>Fungi</taxon>
        <taxon>Dikarya</taxon>
        <taxon>Ascomycota</taxon>
        <taxon>Pezizomycotina</taxon>
        <taxon>Sordariomycetes</taxon>
        <taxon>Sordariomycetidae</taxon>
        <taxon>Sordariales</taxon>
        <taxon>Lasiosphaeriaceae</taxon>
        <taxon>Lasiosphaeris</taxon>
    </lineage>
</organism>
<name>A0AA40AYR0_9PEZI</name>
<dbReference type="InterPro" id="IPR036259">
    <property type="entry name" value="MFS_trans_sf"/>
</dbReference>
<feature type="transmembrane region" description="Helical" evidence="5">
    <location>
        <begin position="36"/>
        <end position="55"/>
    </location>
</feature>
<feature type="transmembrane region" description="Helical" evidence="5">
    <location>
        <begin position="214"/>
        <end position="233"/>
    </location>
</feature>
<feature type="transmembrane region" description="Helical" evidence="5">
    <location>
        <begin position="135"/>
        <end position="154"/>
    </location>
</feature>
<proteinExistence type="predicted"/>
<evidence type="ECO:0000313" key="6">
    <source>
        <dbReference type="EMBL" id="KAK0724454.1"/>
    </source>
</evidence>
<protein>
    <submittedName>
        <fullName evidence="6">Major facilitator superfamily domain-containing protein</fullName>
    </submittedName>
</protein>
<feature type="transmembrane region" description="Helical" evidence="5">
    <location>
        <begin position="240"/>
        <end position="257"/>
    </location>
</feature>
<gene>
    <name evidence="6" type="ORF">B0H67DRAFT_567998</name>
</gene>
<evidence type="ECO:0000256" key="4">
    <source>
        <dbReference type="ARBA" id="ARBA00023136"/>
    </source>
</evidence>
<dbReference type="InterPro" id="IPR011701">
    <property type="entry name" value="MFS"/>
</dbReference>
<dbReference type="Gene3D" id="1.20.1250.20">
    <property type="entry name" value="MFS general substrate transporter like domains"/>
    <property type="match status" value="2"/>
</dbReference>
<keyword evidence="4 5" id="KW-0472">Membrane</keyword>
<feature type="transmembrane region" description="Helical" evidence="5">
    <location>
        <begin position="12"/>
        <end position="29"/>
    </location>
</feature>
<feature type="transmembrane region" description="Helical" evidence="5">
    <location>
        <begin position="174"/>
        <end position="194"/>
    </location>
</feature>
<comment type="subcellular location">
    <subcellularLocation>
        <location evidence="1">Membrane</location>
        <topology evidence="1">Multi-pass membrane protein</topology>
    </subcellularLocation>
</comment>
<dbReference type="PANTHER" id="PTHR23501">
    <property type="entry name" value="MAJOR FACILITATOR SUPERFAMILY"/>
    <property type="match status" value="1"/>
</dbReference>
<feature type="transmembrane region" description="Helical" evidence="5">
    <location>
        <begin position="301"/>
        <end position="328"/>
    </location>
</feature>
<dbReference type="SUPFAM" id="SSF103473">
    <property type="entry name" value="MFS general substrate transporter"/>
    <property type="match status" value="1"/>
</dbReference>
<dbReference type="GO" id="GO:0005886">
    <property type="term" value="C:plasma membrane"/>
    <property type="evidence" value="ECO:0007669"/>
    <property type="project" value="TreeGrafter"/>
</dbReference>
<comment type="caution">
    <text evidence="6">The sequence shown here is derived from an EMBL/GenBank/DDBJ whole genome shotgun (WGS) entry which is preliminary data.</text>
</comment>
<feature type="transmembrane region" description="Helical" evidence="5">
    <location>
        <begin position="99"/>
        <end position="123"/>
    </location>
</feature>
<feature type="transmembrane region" description="Helical" evidence="5">
    <location>
        <begin position="384"/>
        <end position="402"/>
    </location>
</feature>
<sequence length="449" mass="48300">MHSSPGAPSRVLVPPGVASNGMTILLTIAPPRRKPVLMGPGAGCFALGLVIAPVLGGAFTERVTWRWCFWINLPFITITIATIFLFYKPTKADSGSLTAHILSLDLVGCATFVPAIFMLLLALQTGGERDSWNSAAIIGLLVGFGVLAIVFVAWQWRKGDGAMIPGNVAMRPTVIFIGLFAFCHMGSLTIAGFYLPEWFQAVEGVNPLESGVRMLPTVITQIIATILASSLALRIKYYNPWFFLAPIFMCTASASYTQFKAFSTPPSHWIGFQVIDGFGTGFGMQMSSLSVQLELKDSPEIVPVGIALVMFFQYLGATIVQVIAGAIFNAELKDQLTSHVGLGTSEMEMLLDGGVRNVREVTEQHFPELLTPILEAYNSAITKAFFVPVASAGVALIFAYGIKWNRIEGARGPETKLEAIESAEGAEGIEILDVASKDGVEVNKAGSRQ</sequence>
<evidence type="ECO:0000256" key="5">
    <source>
        <dbReference type="SAM" id="Phobius"/>
    </source>
</evidence>
<keyword evidence="2 5" id="KW-0812">Transmembrane</keyword>
<dbReference type="Proteomes" id="UP001172102">
    <property type="component" value="Unassembled WGS sequence"/>
</dbReference>
<evidence type="ECO:0000256" key="1">
    <source>
        <dbReference type="ARBA" id="ARBA00004141"/>
    </source>
</evidence>
<dbReference type="Pfam" id="PF07690">
    <property type="entry name" value="MFS_1"/>
    <property type="match status" value="1"/>
</dbReference>
<dbReference type="AlphaFoldDB" id="A0AA40AYR0"/>
<dbReference type="EMBL" id="JAUKUA010000002">
    <property type="protein sequence ID" value="KAK0724454.1"/>
    <property type="molecule type" value="Genomic_DNA"/>
</dbReference>
<reference evidence="6" key="1">
    <citation type="submission" date="2023-06" db="EMBL/GenBank/DDBJ databases">
        <title>Genome-scale phylogeny and comparative genomics of the fungal order Sordariales.</title>
        <authorList>
            <consortium name="Lawrence Berkeley National Laboratory"/>
            <person name="Hensen N."/>
            <person name="Bonometti L."/>
            <person name="Westerberg I."/>
            <person name="Brannstrom I.O."/>
            <person name="Guillou S."/>
            <person name="Cros-Aarteil S."/>
            <person name="Calhoun S."/>
            <person name="Haridas S."/>
            <person name="Kuo A."/>
            <person name="Mondo S."/>
            <person name="Pangilinan J."/>
            <person name="Riley R."/>
            <person name="Labutti K."/>
            <person name="Andreopoulos B."/>
            <person name="Lipzen A."/>
            <person name="Chen C."/>
            <person name="Yanf M."/>
            <person name="Daum C."/>
            <person name="Ng V."/>
            <person name="Clum A."/>
            <person name="Steindorff A."/>
            <person name="Ohm R."/>
            <person name="Martin F."/>
            <person name="Silar P."/>
            <person name="Natvig D."/>
            <person name="Lalanne C."/>
            <person name="Gautier V."/>
            <person name="Ament-Velasquez S.L."/>
            <person name="Kruys A."/>
            <person name="Hutchinson M.I."/>
            <person name="Powell A.J."/>
            <person name="Barry K."/>
            <person name="Miller A.N."/>
            <person name="Grigoriev I.V."/>
            <person name="Debuchy R."/>
            <person name="Gladieux P."/>
            <person name="Thoren M.H."/>
            <person name="Johannesson H."/>
        </authorList>
    </citation>
    <scope>NUCLEOTIDE SEQUENCE</scope>
    <source>
        <strain evidence="6">SMH4607-1</strain>
    </source>
</reference>